<dbReference type="AlphaFoldDB" id="A0A6J4SY98"/>
<accession>A0A6J4SY98</accession>
<evidence type="ECO:0000256" key="1">
    <source>
        <dbReference type="SAM" id="MobiDB-lite"/>
    </source>
</evidence>
<feature type="compositionally biased region" description="Basic and acidic residues" evidence="1">
    <location>
        <begin position="1"/>
        <end position="12"/>
    </location>
</feature>
<proteinExistence type="predicted"/>
<sequence>GFGIQDHRDRTGQRHPGPGDGGGGEGRPGHGYASGAGTVAGRTRLGGLSSPYRYPGGSGV</sequence>
<feature type="non-terminal residue" evidence="2">
    <location>
        <position position="60"/>
    </location>
</feature>
<organism evidence="2">
    <name type="scientific">uncultured Rubrobacteraceae bacterium</name>
    <dbReference type="NCBI Taxonomy" id="349277"/>
    <lineage>
        <taxon>Bacteria</taxon>
        <taxon>Bacillati</taxon>
        <taxon>Actinomycetota</taxon>
        <taxon>Rubrobacteria</taxon>
        <taxon>Rubrobacterales</taxon>
        <taxon>Rubrobacteraceae</taxon>
        <taxon>environmental samples</taxon>
    </lineage>
</organism>
<protein>
    <submittedName>
        <fullName evidence="2">Uncharacterized protein</fullName>
    </submittedName>
</protein>
<feature type="region of interest" description="Disordered" evidence="1">
    <location>
        <begin position="1"/>
        <end position="60"/>
    </location>
</feature>
<evidence type="ECO:0000313" key="2">
    <source>
        <dbReference type="EMBL" id="CAA9508214.1"/>
    </source>
</evidence>
<name>A0A6J4SY98_9ACTN</name>
<reference evidence="2" key="1">
    <citation type="submission" date="2020-02" db="EMBL/GenBank/DDBJ databases">
        <authorList>
            <person name="Meier V. D."/>
        </authorList>
    </citation>
    <scope>NUCLEOTIDE SEQUENCE</scope>
    <source>
        <strain evidence="2">AVDCRST_MAG12</strain>
    </source>
</reference>
<feature type="non-terminal residue" evidence="2">
    <location>
        <position position="1"/>
    </location>
</feature>
<gene>
    <name evidence="2" type="ORF">AVDCRST_MAG12-3078</name>
</gene>
<dbReference type="EMBL" id="CADCVK010000431">
    <property type="protein sequence ID" value="CAA9508214.1"/>
    <property type="molecule type" value="Genomic_DNA"/>
</dbReference>